<name>A0A8J2LVQ3_9BILA</name>
<sequence>MHWYDRVYEACKHSNGYTAPEAFYGVGKIISSGCAQQHKTFSYVDYRSGKDVRLYGIVNRHASGADADFLISEIVGDLLPFDRTTDHILNNNPSDRDIYCLLEEVLRKVYRTDMSGNPTCTSLYHGIGLSESLGFYEKNENNSMVKMNNLPNENFVNPTNGVNLPNSILMNQPINETVAQKLNVMEFLNFYKDIIERVDQAADEDEKRKYINSADMNQNNPNAPPFNQYDGFMPPEAQVQYSNQFFNQQSGQYPNQFLNQQSVQYPNQYPMENPYPYIEPASYNNQMYRAPAPMYSSKRRGGTRNVNKKYAARNAPLVPISKSTEKWWTEEGEYLTDRNEQLDYGLSDDRIPSEKKPLTFQQTSMTTAIEVARRDDDDEFLHAAEKPAIDIGYIENSAYKESGEAASVKSDDKISMMYSTHGESVTSYTSVAVVFIYGDKMFVGSIGDSRIILMRQKCHYLDVMYLNEPPLAWYPVAATKNPCIKGRHYILFQEPVIRGGFLINECSIFLLMFNDGVITNMLNLDEFYRTSNEVNRRTVQMVIKILEKYPTGDVAQKFVAHIKHSYNRKYKSATEYIGIKRESMSFLFADLRELIPKLPTFDQLLKTYQPKPKFLESNARSNSKKAKSKNPLEPDVETMKTYYSLDKVYDMLQEIYDREEREHQAAIRNASMINDNTWVFLRTDLNEKGGYFN</sequence>
<dbReference type="EMBL" id="CAKAEH010000367">
    <property type="protein sequence ID" value="CAG9530784.1"/>
    <property type="molecule type" value="Genomic_DNA"/>
</dbReference>
<dbReference type="OrthoDB" id="5846617at2759"/>
<evidence type="ECO:0000313" key="1">
    <source>
        <dbReference type="EMBL" id="CAG9530784.1"/>
    </source>
</evidence>
<protein>
    <submittedName>
        <fullName evidence="1">Uncharacterized protein</fullName>
    </submittedName>
</protein>
<keyword evidence="2" id="KW-1185">Reference proteome</keyword>
<evidence type="ECO:0000313" key="2">
    <source>
        <dbReference type="Proteomes" id="UP000746747"/>
    </source>
</evidence>
<accession>A0A8J2LVQ3</accession>
<dbReference type="InterPro" id="IPR036457">
    <property type="entry name" value="PPM-type-like_dom_sf"/>
</dbReference>
<reference evidence="1" key="1">
    <citation type="submission" date="2021-09" db="EMBL/GenBank/DDBJ databases">
        <authorList>
            <consortium name="Pathogen Informatics"/>
        </authorList>
    </citation>
    <scope>NUCLEOTIDE SEQUENCE</scope>
</reference>
<comment type="caution">
    <text evidence="1">The sequence shown here is derived from an EMBL/GenBank/DDBJ whole genome shotgun (WGS) entry which is preliminary data.</text>
</comment>
<dbReference type="AlphaFoldDB" id="A0A8J2LVQ3"/>
<gene>
    <name evidence="1" type="ORF">CJOHNSTONI_LOCUS1236</name>
</gene>
<proteinExistence type="predicted"/>
<dbReference type="SUPFAM" id="SSF81606">
    <property type="entry name" value="PP2C-like"/>
    <property type="match status" value="1"/>
</dbReference>
<organism evidence="1 2">
    <name type="scientific">Cercopithifilaria johnstoni</name>
    <dbReference type="NCBI Taxonomy" id="2874296"/>
    <lineage>
        <taxon>Eukaryota</taxon>
        <taxon>Metazoa</taxon>
        <taxon>Ecdysozoa</taxon>
        <taxon>Nematoda</taxon>
        <taxon>Chromadorea</taxon>
        <taxon>Rhabditida</taxon>
        <taxon>Spirurina</taxon>
        <taxon>Spiruromorpha</taxon>
        <taxon>Filarioidea</taxon>
        <taxon>Onchocercidae</taxon>
        <taxon>Cercopithifilaria</taxon>
    </lineage>
</organism>
<dbReference type="Gene3D" id="3.60.40.10">
    <property type="entry name" value="PPM-type phosphatase domain"/>
    <property type="match status" value="1"/>
</dbReference>
<dbReference type="Proteomes" id="UP000746747">
    <property type="component" value="Unassembled WGS sequence"/>
</dbReference>